<keyword evidence="2" id="KW-1185">Reference proteome</keyword>
<dbReference type="InParanoid" id="T0QFX4"/>
<sequence length="184" mass="20055">MAAEWVNPSTRDVFATPTTSDGRAVFKPAYTLEVDVALDVNAAFDLWINGIWVQGGLSLLKPPVSLETPGVGRGRIGCTRRVLGGAVREHILDAGVPSSTKQVASVLYTVVTMPLPFHEYKALVEFEPRTVIDGSPCTRVRWRGCVAPKAWDLYGIACWFVCVFFRLAVSPMLSSYAAHAAKTK</sequence>
<name>T0QFX4_SAPDV</name>
<dbReference type="AlphaFoldDB" id="T0QFX4"/>
<dbReference type="GeneID" id="19949467"/>
<protein>
    <submittedName>
        <fullName evidence="1">Uncharacterized protein</fullName>
    </submittedName>
</protein>
<evidence type="ECO:0000313" key="2">
    <source>
        <dbReference type="Proteomes" id="UP000030762"/>
    </source>
</evidence>
<dbReference type="OrthoDB" id="75823at2759"/>
<evidence type="ECO:0000313" key="1">
    <source>
        <dbReference type="EMBL" id="EQC33636.1"/>
    </source>
</evidence>
<accession>T0QFX4</accession>
<reference evidence="1 2" key="1">
    <citation type="submission" date="2012-04" db="EMBL/GenBank/DDBJ databases">
        <title>The Genome Sequence of Saprolegnia declina VS20.</title>
        <authorList>
            <consortium name="The Broad Institute Genome Sequencing Platform"/>
            <person name="Russ C."/>
            <person name="Nusbaum C."/>
            <person name="Tyler B."/>
            <person name="van West P."/>
            <person name="Dieguez-Uribeondo J."/>
            <person name="de Bruijn I."/>
            <person name="Tripathy S."/>
            <person name="Jiang R."/>
            <person name="Young S.K."/>
            <person name="Zeng Q."/>
            <person name="Gargeya S."/>
            <person name="Fitzgerald M."/>
            <person name="Haas B."/>
            <person name="Abouelleil A."/>
            <person name="Alvarado L."/>
            <person name="Arachchi H.M."/>
            <person name="Berlin A."/>
            <person name="Chapman S.B."/>
            <person name="Goldberg J."/>
            <person name="Griggs A."/>
            <person name="Gujja S."/>
            <person name="Hansen M."/>
            <person name="Howarth C."/>
            <person name="Imamovic A."/>
            <person name="Larimer J."/>
            <person name="McCowen C."/>
            <person name="Montmayeur A."/>
            <person name="Murphy C."/>
            <person name="Neiman D."/>
            <person name="Pearson M."/>
            <person name="Priest M."/>
            <person name="Roberts A."/>
            <person name="Saif S."/>
            <person name="Shea T."/>
            <person name="Sisk P."/>
            <person name="Sykes S."/>
            <person name="Wortman J."/>
            <person name="Nusbaum C."/>
            <person name="Birren B."/>
        </authorList>
    </citation>
    <scope>NUCLEOTIDE SEQUENCE [LARGE SCALE GENOMIC DNA]</scope>
    <source>
        <strain evidence="1 2">VS20</strain>
    </source>
</reference>
<gene>
    <name evidence="1" type="ORF">SDRG_08740</name>
</gene>
<dbReference type="EMBL" id="JH767158">
    <property type="protein sequence ID" value="EQC33636.1"/>
    <property type="molecule type" value="Genomic_DNA"/>
</dbReference>
<organism evidence="1 2">
    <name type="scientific">Saprolegnia diclina (strain VS20)</name>
    <dbReference type="NCBI Taxonomy" id="1156394"/>
    <lineage>
        <taxon>Eukaryota</taxon>
        <taxon>Sar</taxon>
        <taxon>Stramenopiles</taxon>
        <taxon>Oomycota</taxon>
        <taxon>Saprolegniomycetes</taxon>
        <taxon>Saprolegniales</taxon>
        <taxon>Saprolegniaceae</taxon>
        <taxon>Saprolegnia</taxon>
    </lineage>
</organism>
<proteinExistence type="predicted"/>
<dbReference type="VEuPathDB" id="FungiDB:SDRG_08740"/>
<dbReference type="RefSeq" id="XP_008612859.1">
    <property type="nucleotide sequence ID" value="XM_008614637.1"/>
</dbReference>
<dbReference type="OMA" id="CVAPKAW"/>
<dbReference type="Proteomes" id="UP000030762">
    <property type="component" value="Unassembled WGS sequence"/>
</dbReference>